<evidence type="ECO:0000256" key="2">
    <source>
        <dbReference type="SAM" id="SignalP"/>
    </source>
</evidence>
<keyword evidence="1" id="KW-0472">Membrane</keyword>
<evidence type="ECO:0000313" key="3">
    <source>
        <dbReference type="EMBL" id="CAD8155321.1"/>
    </source>
</evidence>
<dbReference type="Proteomes" id="UP000689195">
    <property type="component" value="Unassembled WGS sequence"/>
</dbReference>
<dbReference type="OrthoDB" id="10585286at2759"/>
<keyword evidence="1" id="KW-0812">Transmembrane</keyword>
<feature type="signal peptide" evidence="2">
    <location>
        <begin position="1"/>
        <end position="17"/>
    </location>
</feature>
<organism evidence="3 4">
    <name type="scientific">Paramecium pentaurelia</name>
    <dbReference type="NCBI Taxonomy" id="43138"/>
    <lineage>
        <taxon>Eukaryota</taxon>
        <taxon>Sar</taxon>
        <taxon>Alveolata</taxon>
        <taxon>Ciliophora</taxon>
        <taxon>Intramacronucleata</taxon>
        <taxon>Oligohymenophorea</taxon>
        <taxon>Peniculida</taxon>
        <taxon>Parameciidae</taxon>
        <taxon>Paramecium</taxon>
    </lineage>
</organism>
<accession>A0A8S1TMT3</accession>
<comment type="caution">
    <text evidence="3">The sequence shown here is derived from an EMBL/GenBank/DDBJ whole genome shotgun (WGS) entry which is preliminary data.</text>
</comment>
<reference evidence="3" key="1">
    <citation type="submission" date="2021-01" db="EMBL/GenBank/DDBJ databases">
        <authorList>
            <consortium name="Genoscope - CEA"/>
            <person name="William W."/>
        </authorList>
    </citation>
    <scope>NUCLEOTIDE SEQUENCE</scope>
</reference>
<proteinExistence type="predicted"/>
<evidence type="ECO:0008006" key="5">
    <source>
        <dbReference type="Google" id="ProtNLM"/>
    </source>
</evidence>
<gene>
    <name evidence="3" type="ORF">PPENT_87.1.T0270029</name>
</gene>
<protein>
    <recommendedName>
        <fullName evidence="5">Transmembrane protein</fullName>
    </recommendedName>
</protein>
<feature type="chain" id="PRO_5035817646" description="Transmembrane protein" evidence="2">
    <location>
        <begin position="18"/>
        <end position="1330"/>
    </location>
</feature>
<dbReference type="EMBL" id="CAJJDO010000027">
    <property type="protein sequence ID" value="CAD8155321.1"/>
    <property type="molecule type" value="Genomic_DNA"/>
</dbReference>
<evidence type="ECO:0000313" key="4">
    <source>
        <dbReference type="Proteomes" id="UP000689195"/>
    </source>
</evidence>
<feature type="transmembrane region" description="Helical" evidence="1">
    <location>
        <begin position="1295"/>
        <end position="1314"/>
    </location>
</feature>
<keyword evidence="1" id="KW-1133">Transmembrane helix</keyword>
<keyword evidence="2" id="KW-0732">Signal</keyword>
<keyword evidence="4" id="KW-1185">Reference proteome</keyword>
<sequence>MKSFFVFQIFLQVLSEAQKNQREIEQISIYPTQGEIMQVPIEGFLEGTFFSFEYRPKQPFLKLIDVYKKTSFAKGDSYRSISSNGTHFALITNDQNIIVYRWENQQIEQVEPIYAISEQCFNTLFSYQINTIIVDCYYLNNLEIKELQYGNQKTLYQTQSQLPIKTKIKQIINGSNYFTVYAQFFENYSVLTLFSLRFVNITSWISDFIDFDVSQKGFNVIYVLSLNLIQQIKISDQYTFEINANSQNFNFMDGKVQFFSVYYNDIINSQCDQIILVFYSKRDIFIHKNYGCLDSILDPNESGFAKIPIQQGQPLQITFNDQFYLIQMANTLLISPTFWKDRYFMEKIKNSSLLHFNTKTNELFIFDRIIETFQLNFPYLEINLIQYQPQLNTFLIEIYANVNILPIIPKINIKIQILNQDDANVYVITYKNFVQNLLLLGNSLQTKLSGFSGQLLQYQSNQNDLQFGQFINVNLLKVYDFYPLQFEFAQLLNTIYYFQSISLENFGNYLVGIKDQILIFYYCQQYSYDLQQKKKYNCTIIDQTPIFANVSQLQIGYNYFSYVVAGIQYQQDIQIFQLNFEKSISNQTINLEQQFTQYLINFDNIIGLIEYKEIQIISYTMNNKIVLNESLFHEIFQLTNISFQPIQIASNVQYQSAILFINNVNNVVIVAINGNNDIIPKTIIRCQFQISSLNIVNQKIILSYQCNNQTSYCFQVWNFNNILSPFFEKELLSIEYKYQFNFMSDNLFFYVTLENKTIFIYNPYSSRHMSLFKKLELDSIILSTTTISQSSILFYNNTILLLSSIEQELFKVNESLIYQNYYPLMIYRFQVTSLLNPSSIQYTPLQSLTYLSNFTILQNVTQQEVSLDPVDINFQQHSFIKLLNIQRQIIGCYLFDQNSKCFLNNINSSFLLTQNNFSFTLITPINNNYFVLQSNLQIKILNSLLEYNCSKTYDYSSYNFSECLISTSKGNQLFSICQNSTGQYYIIFQIDSLGYATIYKINLLAQQFNKLIKIQFIDNYCFILGDDQLYLLNIQNEEFFQSSYQCEDFSAFPLYQINFIDNSQYDIIVLIFISHYELYYSIMVLGENQYFQNKVDLNYIEEIFNDNFQFLFSYITILDIQRSKILLITGFINQTSWILSLEINLEKQILSFHNIIGTIPPYGNYEILKNIQYQHGFLAMQLIYGNSQFMILIYNLSDLTNQEMNQPLLIYQNQYNLSIASFGMNINKEFKNGTIITFKNNSIYYQFINTYSITCRFRNKQTQINVKMICYNDFSRGEFKFQYQLPNLQKKKQHWYYILLSIIIILLISFYFLVKQKTKRMQQRISEIEL</sequence>
<name>A0A8S1TMT3_9CILI</name>
<evidence type="ECO:0000256" key="1">
    <source>
        <dbReference type="SAM" id="Phobius"/>
    </source>
</evidence>